<keyword evidence="11" id="KW-1185">Reference proteome</keyword>
<feature type="binding site" evidence="7">
    <location>
        <position position="9"/>
    </location>
    <ligand>
        <name>substrate</name>
    </ligand>
</feature>
<evidence type="ECO:0000259" key="9">
    <source>
        <dbReference type="SMART" id="SM00934"/>
    </source>
</evidence>
<feature type="binding site" evidence="7">
    <location>
        <begin position="61"/>
        <end position="70"/>
    </location>
    <ligand>
        <name>substrate</name>
    </ligand>
</feature>
<dbReference type="GO" id="GO:0004590">
    <property type="term" value="F:orotidine-5'-phosphate decarboxylase activity"/>
    <property type="evidence" value="ECO:0007669"/>
    <property type="project" value="UniProtKB-EC"/>
</dbReference>
<feature type="binding site" evidence="7">
    <location>
        <position position="179"/>
    </location>
    <ligand>
        <name>substrate</name>
    </ligand>
</feature>
<sequence length="230" mass="25527">MTKIMIAMDFQNQSQALDFLRPFEAHPEDLPILKIGMELFYKEGADLVRQLRQKGFEIFLDLKLHDIPHTVEQAMKQIQVLDVQFVTIHALGGSKMVESARNGLGRKTHLLAVTQLTSTSSEQLKSEQLVNAPLRENVVHLAEMAFRSGADGVVSSAQETPTIKAKVSKDCLSVTPGIRLKNTAQDDQVRITTPLEAQALGSDYLVIGRSITQSAEPFETYQLIKRELGA</sequence>
<gene>
    <name evidence="7 10" type="primary">pyrF</name>
    <name evidence="10" type="ORF">R4Y45_07075</name>
</gene>
<evidence type="ECO:0000256" key="3">
    <source>
        <dbReference type="ARBA" id="ARBA00022793"/>
    </source>
</evidence>
<feature type="binding site" evidence="7">
    <location>
        <position position="208"/>
    </location>
    <ligand>
        <name>substrate</name>
    </ligand>
</feature>
<comment type="caution">
    <text evidence="10">The sequence shown here is derived from an EMBL/GenBank/DDBJ whole genome shotgun (WGS) entry which is preliminary data.</text>
</comment>
<evidence type="ECO:0000256" key="1">
    <source>
        <dbReference type="ARBA" id="ARBA00002356"/>
    </source>
</evidence>
<dbReference type="Gene3D" id="3.20.20.70">
    <property type="entry name" value="Aldolase class I"/>
    <property type="match status" value="1"/>
</dbReference>
<comment type="function">
    <text evidence="1 7">Catalyzes the decarboxylation of orotidine 5'-monophosphate (OMP) to uridine 5'-monophosphate (UMP).</text>
</comment>
<dbReference type="PANTHER" id="PTHR32119:SF2">
    <property type="entry name" value="OROTIDINE 5'-PHOSPHATE DECARBOXYLASE"/>
    <property type="match status" value="1"/>
</dbReference>
<evidence type="ECO:0000313" key="10">
    <source>
        <dbReference type="EMBL" id="MEJ6348980.1"/>
    </source>
</evidence>
<feature type="active site" description="Proton donor" evidence="7">
    <location>
        <position position="63"/>
    </location>
</feature>
<accession>A0ABU8SHW7</accession>
<reference evidence="10 11" key="1">
    <citation type="submission" date="2023-10" db="EMBL/GenBank/DDBJ databases">
        <title>Holzapfeliella saturejae sp. nov. isolated from Satureja montana flowers.</title>
        <authorList>
            <person name="Alcantara C."/>
            <person name="Zuniga M."/>
            <person name="Landete J.M."/>
            <person name="Monedero V."/>
        </authorList>
    </citation>
    <scope>NUCLEOTIDE SEQUENCE [LARGE SCALE GENOMIC DNA]</scope>
    <source>
        <strain evidence="10 11">He02</strain>
    </source>
</reference>
<dbReference type="InterPro" id="IPR014732">
    <property type="entry name" value="OMPdecase"/>
</dbReference>
<dbReference type="HAMAP" id="MF_01200_B">
    <property type="entry name" value="OMPdecase_type1_B"/>
    <property type="match status" value="1"/>
</dbReference>
<evidence type="ECO:0000313" key="11">
    <source>
        <dbReference type="Proteomes" id="UP001377804"/>
    </source>
</evidence>
<dbReference type="InterPro" id="IPR018089">
    <property type="entry name" value="OMPdecase_AS"/>
</dbReference>
<evidence type="ECO:0000256" key="5">
    <source>
        <dbReference type="ARBA" id="ARBA00023239"/>
    </source>
</evidence>
<dbReference type="Proteomes" id="UP001377804">
    <property type="component" value="Unassembled WGS sequence"/>
</dbReference>
<comment type="pathway">
    <text evidence="2 7 8">Pyrimidine metabolism; UMP biosynthesis via de novo pathway; UMP from orotate: step 2/2.</text>
</comment>
<dbReference type="EMBL" id="JAWMWG010000005">
    <property type="protein sequence ID" value="MEJ6348980.1"/>
    <property type="molecule type" value="Genomic_DNA"/>
</dbReference>
<dbReference type="InterPro" id="IPR013785">
    <property type="entry name" value="Aldolase_TIM"/>
</dbReference>
<dbReference type="SUPFAM" id="SSF51366">
    <property type="entry name" value="Ribulose-phoshate binding barrel"/>
    <property type="match status" value="1"/>
</dbReference>
<dbReference type="SMART" id="SM00934">
    <property type="entry name" value="OMPdecase"/>
    <property type="match status" value="1"/>
</dbReference>
<dbReference type="RefSeq" id="WP_339970489.1">
    <property type="nucleotide sequence ID" value="NZ_JAWMWG010000005.1"/>
</dbReference>
<dbReference type="CDD" id="cd04725">
    <property type="entry name" value="OMP_decarboxylase_like"/>
    <property type="match status" value="1"/>
</dbReference>
<organism evidence="10 11">
    <name type="scientific">Holzapfeliella saturejae</name>
    <dbReference type="NCBI Taxonomy" id="3082953"/>
    <lineage>
        <taxon>Bacteria</taxon>
        <taxon>Bacillati</taxon>
        <taxon>Bacillota</taxon>
        <taxon>Bacilli</taxon>
        <taxon>Lactobacillales</taxon>
        <taxon>Lactobacillaceae</taxon>
        <taxon>Holzapfeliella</taxon>
    </lineage>
</organism>
<proteinExistence type="inferred from homology"/>
<dbReference type="PANTHER" id="PTHR32119">
    <property type="entry name" value="OROTIDINE 5'-PHOSPHATE DECARBOXYLASE"/>
    <property type="match status" value="1"/>
</dbReference>
<evidence type="ECO:0000256" key="2">
    <source>
        <dbReference type="ARBA" id="ARBA00004861"/>
    </source>
</evidence>
<protein>
    <recommendedName>
        <fullName evidence="7">Orotidine 5'-phosphate decarboxylase</fullName>
        <ecNumber evidence="7">4.1.1.23</ecNumber>
    </recommendedName>
    <alternativeName>
        <fullName evidence="7">OMP decarboxylase</fullName>
        <shortName evidence="7">OMPDCase</shortName>
        <shortName evidence="7">OMPdecase</shortName>
    </alternativeName>
</protein>
<dbReference type="PROSITE" id="PS00156">
    <property type="entry name" value="OMPDECASE"/>
    <property type="match status" value="1"/>
</dbReference>
<evidence type="ECO:0000256" key="6">
    <source>
        <dbReference type="ARBA" id="ARBA00049157"/>
    </source>
</evidence>
<dbReference type="InterPro" id="IPR001754">
    <property type="entry name" value="OMPdeCOase_dom"/>
</dbReference>
<evidence type="ECO:0000256" key="4">
    <source>
        <dbReference type="ARBA" id="ARBA00022975"/>
    </source>
</evidence>
<comment type="subunit">
    <text evidence="7">Homodimer.</text>
</comment>
<name>A0ABU8SHW7_9LACO</name>
<feature type="binding site" evidence="7">
    <location>
        <position position="209"/>
    </location>
    <ligand>
        <name>substrate</name>
    </ligand>
</feature>
<dbReference type="NCBIfam" id="NF001273">
    <property type="entry name" value="PRK00230.1"/>
    <property type="match status" value="1"/>
</dbReference>
<evidence type="ECO:0000256" key="8">
    <source>
        <dbReference type="RuleBase" id="RU000512"/>
    </source>
</evidence>
<feature type="domain" description="Orotidine 5'-phosphate decarboxylase" evidence="9">
    <location>
        <begin position="3"/>
        <end position="224"/>
    </location>
</feature>
<dbReference type="EC" id="4.1.1.23" evidence="7"/>
<dbReference type="InterPro" id="IPR011060">
    <property type="entry name" value="RibuloseP-bd_barrel"/>
</dbReference>
<feature type="binding site" evidence="7">
    <location>
        <position position="188"/>
    </location>
    <ligand>
        <name>substrate</name>
    </ligand>
</feature>
<dbReference type="InterPro" id="IPR047596">
    <property type="entry name" value="OMPdecase_bac"/>
</dbReference>
<keyword evidence="4 7" id="KW-0665">Pyrimidine biosynthesis</keyword>
<comment type="similarity">
    <text evidence="7">Belongs to the OMP decarboxylase family. Type 1 subfamily.</text>
</comment>
<feature type="binding site" evidence="7">
    <location>
        <position position="34"/>
    </location>
    <ligand>
        <name>substrate</name>
    </ligand>
</feature>
<dbReference type="NCBIfam" id="TIGR01740">
    <property type="entry name" value="pyrF"/>
    <property type="match status" value="1"/>
</dbReference>
<comment type="catalytic activity">
    <reaction evidence="6 7 8">
        <text>orotidine 5'-phosphate + H(+) = UMP + CO2</text>
        <dbReference type="Rhea" id="RHEA:11596"/>
        <dbReference type="ChEBI" id="CHEBI:15378"/>
        <dbReference type="ChEBI" id="CHEBI:16526"/>
        <dbReference type="ChEBI" id="CHEBI:57538"/>
        <dbReference type="ChEBI" id="CHEBI:57865"/>
        <dbReference type="EC" id="4.1.1.23"/>
    </reaction>
</comment>
<keyword evidence="3 7" id="KW-0210">Decarboxylase</keyword>
<keyword evidence="5 7" id="KW-0456">Lyase</keyword>
<dbReference type="Pfam" id="PF00215">
    <property type="entry name" value="OMPdecase"/>
    <property type="match status" value="1"/>
</dbReference>
<feature type="binding site" evidence="7">
    <location>
        <position position="117"/>
    </location>
    <ligand>
        <name>substrate</name>
    </ligand>
</feature>
<evidence type="ECO:0000256" key="7">
    <source>
        <dbReference type="HAMAP-Rule" id="MF_01200"/>
    </source>
</evidence>